<reference evidence="4" key="2">
    <citation type="journal article" date="2021" name="PeerJ">
        <title>Extensive microbial diversity within the chicken gut microbiome revealed by metagenomics and culture.</title>
        <authorList>
            <person name="Gilroy R."/>
            <person name="Ravi A."/>
            <person name="Getino M."/>
            <person name="Pursley I."/>
            <person name="Horton D.L."/>
            <person name="Alikhan N.F."/>
            <person name="Baker D."/>
            <person name="Gharbi K."/>
            <person name="Hall N."/>
            <person name="Watson M."/>
            <person name="Adriaenssens E.M."/>
            <person name="Foster-Nyarko E."/>
            <person name="Jarju S."/>
            <person name="Secka A."/>
            <person name="Antonio M."/>
            <person name="Oren A."/>
            <person name="Chaudhuri R.R."/>
            <person name="La Ragione R."/>
            <person name="Hildebrand F."/>
            <person name="Pallen M.J."/>
        </authorList>
    </citation>
    <scope>NUCLEOTIDE SEQUENCE</scope>
    <source>
        <strain evidence="4">517</strain>
    </source>
</reference>
<feature type="compositionally biased region" description="Acidic residues" evidence="1">
    <location>
        <begin position="62"/>
        <end position="81"/>
    </location>
</feature>
<evidence type="ECO:0000313" key="5">
    <source>
        <dbReference type="Proteomes" id="UP000727857"/>
    </source>
</evidence>
<accession>A0A940DJH4</accession>
<dbReference type="InterPro" id="IPR016047">
    <property type="entry name" value="M23ase_b-sheet_dom"/>
</dbReference>
<reference evidence="4" key="1">
    <citation type="submission" date="2020-10" db="EMBL/GenBank/DDBJ databases">
        <authorList>
            <person name="Gilroy R."/>
        </authorList>
    </citation>
    <scope>NUCLEOTIDE SEQUENCE</scope>
    <source>
        <strain evidence="4">517</strain>
    </source>
</reference>
<dbReference type="EMBL" id="JADINF010000170">
    <property type="protein sequence ID" value="MBO8424688.1"/>
    <property type="molecule type" value="Genomic_DNA"/>
</dbReference>
<dbReference type="Pfam" id="PF01551">
    <property type="entry name" value="Peptidase_M23"/>
    <property type="match status" value="1"/>
</dbReference>
<evidence type="ECO:0000256" key="1">
    <source>
        <dbReference type="SAM" id="MobiDB-lite"/>
    </source>
</evidence>
<evidence type="ECO:0000256" key="2">
    <source>
        <dbReference type="SAM" id="Phobius"/>
    </source>
</evidence>
<dbReference type="GO" id="GO:0004222">
    <property type="term" value="F:metalloendopeptidase activity"/>
    <property type="evidence" value="ECO:0007669"/>
    <property type="project" value="TreeGrafter"/>
</dbReference>
<sequence length="221" mass="23395">MKSKVNTQKVKAFFKKYMYYMIMGVCILAIGAMITVAAVVGTKDNDPAPNPGDVGQDVVTPPDDDVVTPPADDETPVDTEPDPIIFAMPVTNGTVLKDYTMDTLVWSTTLKQYQVHNGIDFTGEEGATVNAVYDGVVLTVSYDALNGNVVTIDHGDGLVTSYSSLAEPTVTAGQIVKQGNALGTISTSATSEMSDGAHVHFSVTLNGAVVSPYDYFAEGDK</sequence>
<dbReference type="SUPFAM" id="SSF51261">
    <property type="entry name" value="Duplicated hybrid motif"/>
    <property type="match status" value="1"/>
</dbReference>
<proteinExistence type="predicted"/>
<dbReference type="CDD" id="cd12797">
    <property type="entry name" value="M23_peptidase"/>
    <property type="match status" value="1"/>
</dbReference>
<dbReference type="Gene3D" id="2.70.70.10">
    <property type="entry name" value="Glucose Permease (Domain IIA)"/>
    <property type="match status" value="1"/>
</dbReference>
<dbReference type="InterPro" id="IPR050570">
    <property type="entry name" value="Cell_wall_metabolism_enzyme"/>
</dbReference>
<evidence type="ECO:0000313" key="4">
    <source>
        <dbReference type="EMBL" id="MBO8424688.1"/>
    </source>
</evidence>
<dbReference type="InterPro" id="IPR011055">
    <property type="entry name" value="Dup_hybrid_motif"/>
</dbReference>
<keyword evidence="2" id="KW-0472">Membrane</keyword>
<feature type="compositionally biased region" description="Low complexity" evidence="1">
    <location>
        <begin position="51"/>
        <end position="61"/>
    </location>
</feature>
<dbReference type="AlphaFoldDB" id="A0A940DJH4"/>
<gene>
    <name evidence="4" type="ORF">IAB16_06685</name>
</gene>
<feature type="domain" description="M23ase beta-sheet core" evidence="3">
    <location>
        <begin position="115"/>
        <end position="212"/>
    </location>
</feature>
<evidence type="ECO:0000259" key="3">
    <source>
        <dbReference type="Pfam" id="PF01551"/>
    </source>
</evidence>
<comment type="caution">
    <text evidence="4">The sequence shown here is derived from an EMBL/GenBank/DDBJ whole genome shotgun (WGS) entry which is preliminary data.</text>
</comment>
<feature type="region of interest" description="Disordered" evidence="1">
    <location>
        <begin position="47"/>
        <end position="81"/>
    </location>
</feature>
<dbReference type="PANTHER" id="PTHR21666">
    <property type="entry name" value="PEPTIDASE-RELATED"/>
    <property type="match status" value="1"/>
</dbReference>
<protein>
    <submittedName>
        <fullName evidence="4">M23 family metallopeptidase</fullName>
    </submittedName>
</protein>
<dbReference type="PANTHER" id="PTHR21666:SF291">
    <property type="entry name" value="STAGE II SPORULATION PROTEIN Q"/>
    <property type="match status" value="1"/>
</dbReference>
<keyword evidence="2" id="KW-1133">Transmembrane helix</keyword>
<organism evidence="4 5">
    <name type="scientific">Candidatus Stercoripulliclostridium pullicola</name>
    <dbReference type="NCBI Taxonomy" id="2840953"/>
    <lineage>
        <taxon>Bacteria</taxon>
        <taxon>Bacillati</taxon>
        <taxon>Bacillota</taxon>
        <taxon>Clostridia</taxon>
        <taxon>Eubacteriales</taxon>
        <taxon>Candidatus Stercoripulliclostridium</taxon>
    </lineage>
</organism>
<feature type="transmembrane region" description="Helical" evidence="2">
    <location>
        <begin position="20"/>
        <end position="41"/>
    </location>
</feature>
<dbReference type="Proteomes" id="UP000727857">
    <property type="component" value="Unassembled WGS sequence"/>
</dbReference>
<name>A0A940DJH4_9FIRM</name>
<keyword evidence="2" id="KW-0812">Transmembrane</keyword>